<evidence type="ECO:0008006" key="5">
    <source>
        <dbReference type="Google" id="ProtNLM"/>
    </source>
</evidence>
<dbReference type="PANTHER" id="PTHR40252:SF2">
    <property type="entry name" value="BLR0328 PROTEIN"/>
    <property type="match status" value="1"/>
</dbReference>
<dbReference type="PATRIC" id="fig|56107.3.peg.2619"/>
<dbReference type="InterPro" id="IPR019494">
    <property type="entry name" value="FIST_C"/>
</dbReference>
<dbReference type="Proteomes" id="UP000010475">
    <property type="component" value="Chromosome"/>
</dbReference>
<evidence type="ECO:0000259" key="2">
    <source>
        <dbReference type="SMART" id="SM01204"/>
    </source>
</evidence>
<gene>
    <name evidence="3" type="ORF">Cylst_2371</name>
</gene>
<feature type="domain" description="FIST C-domain" evidence="2">
    <location>
        <begin position="233"/>
        <end position="367"/>
    </location>
</feature>
<dbReference type="OrthoDB" id="9770435at2"/>
<name>K9WXS9_9NOST</name>
<dbReference type="PANTHER" id="PTHR40252">
    <property type="entry name" value="BLR0328 PROTEIN"/>
    <property type="match status" value="1"/>
</dbReference>
<proteinExistence type="predicted"/>
<feature type="domain" description="FIST" evidence="1">
    <location>
        <begin position="33"/>
        <end position="232"/>
    </location>
</feature>
<dbReference type="HOGENOM" id="CLU_052774_2_0_3"/>
<dbReference type="Pfam" id="PF08495">
    <property type="entry name" value="FIST"/>
    <property type="match status" value="1"/>
</dbReference>
<dbReference type="SMART" id="SM00897">
    <property type="entry name" value="FIST"/>
    <property type="match status" value="1"/>
</dbReference>
<dbReference type="AlphaFoldDB" id="K9WXS9"/>
<evidence type="ECO:0000313" key="4">
    <source>
        <dbReference type="Proteomes" id="UP000010475"/>
    </source>
</evidence>
<dbReference type="SMART" id="SM01204">
    <property type="entry name" value="FIST_C"/>
    <property type="match status" value="1"/>
</dbReference>
<evidence type="ECO:0000313" key="3">
    <source>
        <dbReference type="EMBL" id="AFZ24596.1"/>
    </source>
</evidence>
<dbReference type="InterPro" id="IPR013702">
    <property type="entry name" value="FIST_domain_N"/>
</dbReference>
<organism evidence="3 4">
    <name type="scientific">Cylindrospermum stagnale PCC 7417</name>
    <dbReference type="NCBI Taxonomy" id="56107"/>
    <lineage>
        <taxon>Bacteria</taxon>
        <taxon>Bacillati</taxon>
        <taxon>Cyanobacteriota</taxon>
        <taxon>Cyanophyceae</taxon>
        <taxon>Nostocales</taxon>
        <taxon>Nostocaceae</taxon>
        <taxon>Cylindrospermum</taxon>
    </lineage>
</organism>
<dbReference type="Pfam" id="PF10442">
    <property type="entry name" value="FIST_C"/>
    <property type="match status" value="1"/>
</dbReference>
<reference evidence="3 4" key="1">
    <citation type="submission" date="2012-06" db="EMBL/GenBank/DDBJ databases">
        <title>Finished chromosome of genome of Cylindrospermum stagnale PCC 7417.</title>
        <authorList>
            <consortium name="US DOE Joint Genome Institute"/>
            <person name="Gugger M."/>
            <person name="Coursin T."/>
            <person name="Rippka R."/>
            <person name="Tandeau De Marsac N."/>
            <person name="Huntemann M."/>
            <person name="Wei C.-L."/>
            <person name="Han J."/>
            <person name="Detter J.C."/>
            <person name="Han C."/>
            <person name="Tapia R."/>
            <person name="Chen A."/>
            <person name="Kyrpides N."/>
            <person name="Mavromatis K."/>
            <person name="Markowitz V."/>
            <person name="Szeto E."/>
            <person name="Ivanova N."/>
            <person name="Pagani I."/>
            <person name="Pati A."/>
            <person name="Goodwin L."/>
            <person name="Nordberg H.P."/>
            <person name="Cantor M.N."/>
            <person name="Hua S.X."/>
            <person name="Woyke T."/>
            <person name="Kerfeld C.A."/>
        </authorList>
    </citation>
    <scope>NUCLEOTIDE SEQUENCE [LARGE SCALE GENOMIC DNA]</scope>
    <source>
        <strain evidence="3 4">PCC 7417</strain>
    </source>
</reference>
<dbReference type="STRING" id="56107.Cylst_2371"/>
<accession>K9WXS9</accession>
<evidence type="ECO:0000259" key="1">
    <source>
        <dbReference type="SMART" id="SM00897"/>
    </source>
</evidence>
<dbReference type="RefSeq" id="WP_015207850.1">
    <property type="nucleotide sequence ID" value="NC_019757.1"/>
</dbReference>
<dbReference type="eggNOG" id="COG3287">
    <property type="taxonomic scope" value="Bacteria"/>
</dbReference>
<protein>
    <recommendedName>
        <fullName evidence="5">FIST domain-containing protein</fullName>
    </recommendedName>
</protein>
<dbReference type="KEGG" id="csg:Cylst_2371"/>
<sequence length="388" mass="42384">MLKVAVGHSEDPDSQGAIEEVLAQCIKALTGNLPQAGLLFAAIDFEHSLILQAINQMFPEIELIGCTTDGEMSSILGFQQDSLTLMLFCSDTVEIHAGVGYETKENPLTAAQQAVQQATENSSTPPKLCITLPASYTADGSITSSDAILSGLELALGSQIPIIGGMAGDQFRMQTTYQFCRTEVLTDALPVLIFSGDLQFSYGKGCGLQPIGNKSIVTKSQGTVLYEIDGKPALEFYQRYLGDRLPSPENGLAVYEQDSEYYYMRVPNSCDPETGSINFLCNIPEQAVVQVTESSRNEIIAAAETSLKMALENYPGTEPEAVLLFSCCCRRWILGTRAKEEFNLVKNVLEQTIPICGFYTYGEFVPMNLQGLNYYHQETFVSLILGTK</sequence>
<keyword evidence="4" id="KW-1185">Reference proteome</keyword>
<dbReference type="EMBL" id="CP003642">
    <property type="protein sequence ID" value="AFZ24596.1"/>
    <property type="molecule type" value="Genomic_DNA"/>
</dbReference>